<dbReference type="CDD" id="cd05826">
    <property type="entry name" value="Sortase_B"/>
    <property type="match status" value="1"/>
</dbReference>
<dbReference type="GO" id="GO:0016787">
    <property type="term" value="F:hydrolase activity"/>
    <property type="evidence" value="ECO:0007669"/>
    <property type="project" value="UniProtKB-KW"/>
</dbReference>
<organism evidence="4 5">
    <name type="scientific">Dorea longicatena</name>
    <dbReference type="NCBI Taxonomy" id="88431"/>
    <lineage>
        <taxon>Bacteria</taxon>
        <taxon>Bacillati</taxon>
        <taxon>Bacillota</taxon>
        <taxon>Clostridia</taxon>
        <taxon>Lachnospirales</taxon>
        <taxon>Lachnospiraceae</taxon>
        <taxon>Dorea</taxon>
    </lineage>
</organism>
<evidence type="ECO:0000256" key="3">
    <source>
        <dbReference type="SAM" id="Phobius"/>
    </source>
</evidence>
<dbReference type="PROSITE" id="PS51257">
    <property type="entry name" value="PROKAR_LIPOPROTEIN"/>
    <property type="match status" value="1"/>
</dbReference>
<sequence>MKKNLRRIIGILMIILAISCIAYIGYYEYQKKQNENIYTEVQEQVKEDKNKVNKTGKTAPEEEYVSPVDFESLRQSNADIYAWIEIPETNINYPIVQKADDDSYYLNHTIEGKEGYPGAIYTESLNAKDFSDYNTVVYGHNMKDGSMFQGLHAYEDSQYLEKHPYVYIYTPTEKIMYKIFACIVYSNAHILNSYDFSDAYQRQLYLDSVFGSRNMRNSIDESVSVGTDDNILTLSTCISGEPNNRYIVEAVRVDE</sequence>
<feature type="transmembrane region" description="Helical" evidence="3">
    <location>
        <begin position="7"/>
        <end position="26"/>
    </location>
</feature>
<keyword evidence="3" id="KW-0812">Transmembrane</keyword>
<evidence type="ECO:0000256" key="2">
    <source>
        <dbReference type="PIRSR" id="PIRSR605754-1"/>
    </source>
</evidence>
<evidence type="ECO:0000313" key="5">
    <source>
        <dbReference type="Proteomes" id="UP000398619"/>
    </source>
</evidence>
<proteinExistence type="predicted"/>
<evidence type="ECO:0000313" key="4">
    <source>
        <dbReference type="EMBL" id="VUX23595.1"/>
    </source>
</evidence>
<reference evidence="4 5" key="1">
    <citation type="submission" date="2019-07" db="EMBL/GenBank/DDBJ databases">
        <authorList>
            <person name="Hibberd C M."/>
            <person name="Gehrig L. J."/>
            <person name="Chang H.-W."/>
            <person name="Venkatesh S."/>
        </authorList>
    </citation>
    <scope>NUCLEOTIDE SEQUENCE [LARGE SCALE GENOMIC DNA]</scope>
    <source>
        <strain evidence="4">Dorea_longicatena_SSTS_Bg7063</strain>
    </source>
</reference>
<keyword evidence="3" id="KW-1133">Transmembrane helix</keyword>
<evidence type="ECO:0000256" key="1">
    <source>
        <dbReference type="ARBA" id="ARBA00022801"/>
    </source>
</evidence>
<dbReference type="Gene3D" id="2.40.260.10">
    <property type="entry name" value="Sortase"/>
    <property type="match status" value="1"/>
</dbReference>
<dbReference type="NCBIfam" id="TIGR03064">
    <property type="entry name" value="sortase_srtB"/>
    <property type="match status" value="1"/>
</dbReference>
<feature type="active site" description="Acyl-thioester intermediate" evidence="2">
    <location>
        <position position="237"/>
    </location>
</feature>
<dbReference type="Pfam" id="PF04203">
    <property type="entry name" value="Sortase"/>
    <property type="match status" value="1"/>
</dbReference>
<dbReference type="EMBL" id="CABHNM010000079">
    <property type="protein sequence ID" value="VUX23595.1"/>
    <property type="molecule type" value="Genomic_DNA"/>
</dbReference>
<dbReference type="InterPro" id="IPR023365">
    <property type="entry name" value="Sortase_dom-sf"/>
</dbReference>
<keyword evidence="1" id="KW-0378">Hydrolase</keyword>
<dbReference type="RefSeq" id="WP_144101785.1">
    <property type="nucleotide sequence ID" value="NZ_CABHNM010000079.1"/>
</dbReference>
<protein>
    <submittedName>
        <fullName evidence="4">Sortase family protein</fullName>
    </submittedName>
</protein>
<keyword evidence="3" id="KW-0472">Membrane</keyword>
<name>A0A564UVA3_9FIRM</name>
<dbReference type="AlphaFoldDB" id="A0A564UVA3"/>
<gene>
    <name evidence="4" type="ORF">DLSSTS7063_03239</name>
</gene>
<accession>A0A564UVA3</accession>
<dbReference type="InterPro" id="IPR005754">
    <property type="entry name" value="Sortase"/>
</dbReference>
<dbReference type="SUPFAM" id="SSF63817">
    <property type="entry name" value="Sortase"/>
    <property type="match status" value="1"/>
</dbReference>
<feature type="active site" description="Proton donor/acceptor" evidence="2">
    <location>
        <position position="140"/>
    </location>
</feature>
<dbReference type="Proteomes" id="UP000398619">
    <property type="component" value="Unassembled WGS sequence"/>
</dbReference>
<dbReference type="InterPro" id="IPR009835">
    <property type="entry name" value="SrtB"/>
</dbReference>